<accession>A0AAU7XD17</accession>
<name>A0AAU7XD17_9HYPH</name>
<proteinExistence type="predicted"/>
<evidence type="ECO:0000313" key="2">
    <source>
        <dbReference type="EMBL" id="XBY45626.1"/>
    </source>
</evidence>
<gene>
    <name evidence="2" type="ORF">ABS361_04940</name>
</gene>
<dbReference type="EMBL" id="CP158568">
    <property type="protein sequence ID" value="XBY45626.1"/>
    <property type="molecule type" value="Genomic_DNA"/>
</dbReference>
<dbReference type="RefSeq" id="WP_407050718.1">
    <property type="nucleotide sequence ID" value="NZ_CP158568.1"/>
</dbReference>
<dbReference type="AlphaFoldDB" id="A0AAU7XD17"/>
<dbReference type="KEGG" id="mflg:ABS361_04940"/>
<protein>
    <submittedName>
        <fullName evidence="2">Cell envelope integrity EipB family protein</fullName>
    </submittedName>
</protein>
<reference evidence="2" key="1">
    <citation type="submission" date="2024-06" db="EMBL/GenBank/DDBJ databases">
        <title>Methylostella associata gen. nov., sp. nov., a novel Ancalomicrobiaceae-affiliated facultatively methylotrophic bacteria that feed on methanotrophs of the genus Methylococcus.</title>
        <authorList>
            <person name="Saltykova V."/>
            <person name="Danilova O.V."/>
            <person name="Oshkin I.Y."/>
            <person name="Belova S.E."/>
            <person name="Pimenov N.V."/>
            <person name="Dedysh S.N."/>
        </authorList>
    </citation>
    <scope>NUCLEOTIDE SEQUENCE</scope>
    <source>
        <strain evidence="2">S20</strain>
    </source>
</reference>
<evidence type="ECO:0000256" key="1">
    <source>
        <dbReference type="SAM" id="SignalP"/>
    </source>
</evidence>
<dbReference type="InterPro" id="IPR015000">
    <property type="entry name" value="EipB-like"/>
</dbReference>
<feature type="chain" id="PRO_5043616508" evidence="1">
    <location>
        <begin position="31"/>
        <end position="287"/>
    </location>
</feature>
<organism evidence="2">
    <name type="scientific">Methyloraptor flagellatus</name>
    <dbReference type="NCBI Taxonomy" id="3162530"/>
    <lineage>
        <taxon>Bacteria</taxon>
        <taxon>Pseudomonadati</taxon>
        <taxon>Pseudomonadota</taxon>
        <taxon>Alphaproteobacteria</taxon>
        <taxon>Hyphomicrobiales</taxon>
        <taxon>Ancalomicrobiaceae</taxon>
        <taxon>Methyloraptor</taxon>
    </lineage>
</organism>
<keyword evidence="1" id="KW-0732">Signal</keyword>
<dbReference type="Pfam" id="PF08904">
    <property type="entry name" value="EipB_like"/>
    <property type="match status" value="1"/>
</dbReference>
<feature type="signal peptide" evidence="1">
    <location>
        <begin position="1"/>
        <end position="30"/>
    </location>
</feature>
<sequence length="287" mass="31134">MKLRTRMTAALGRISFAAAAGVGLVLPAAAAPADLGSALASHQAVYELKLIKASERSGLTGVDGRLVYEFTGSVCEGFTSQFRFVTRFVNNEGKTRITDLRTSTFEDGEGKSFNFLNQNYVDQRLVEESKGVAKLTGTGATAEVSKPQKHTVDFAADALFPTRHMATLIAAAKSGQSFADIKLYDGSENGDRVYQTAIVIGKEQTGPDEFGDEAGKDSVVFAGKRHWPVTISYYDVRKKSDDGLPEYQLSFLLYENGVTRKLKLDYGDFVLSGTLSELKPLEAKSCP</sequence>